<dbReference type="PANTHER" id="PTHR30136:SF24">
    <property type="entry name" value="HTH-TYPE TRANSCRIPTIONAL REPRESSOR ALLR"/>
    <property type="match status" value="1"/>
</dbReference>
<name>A0ABN0VZ91_9ACTN</name>
<evidence type="ECO:0000313" key="8">
    <source>
        <dbReference type="Proteomes" id="UP001501822"/>
    </source>
</evidence>
<proteinExistence type="predicted"/>
<dbReference type="InterPro" id="IPR014757">
    <property type="entry name" value="Tscrpt_reg_IclR_C"/>
</dbReference>
<gene>
    <name evidence="7" type="ORF">GCM10010151_08200</name>
</gene>
<dbReference type="CDD" id="cd00090">
    <property type="entry name" value="HTH_ARSR"/>
    <property type="match status" value="1"/>
</dbReference>
<dbReference type="RefSeq" id="WP_252804484.1">
    <property type="nucleotide sequence ID" value="NZ_BAAABM010000007.1"/>
</dbReference>
<sequence length="280" mass="28523">MTDRPHHPAPPGRPRAGSSSPATGGPPSPGGESPSPASAGGSPYPATGGPPAQAGGSPSPAAGSKTIDTGLRLLEILRDHPDGMTISELARAADVHRNAVSRHLTALRNHRLVSRTGTRFTLGLGIVELGAAVQHRLRVAAEGALQSLADGCRATAFISVLDAEEEVVVLAVAEPRGSDFHVAYRAGKRHAVDRGAPGIAILAGRPPSPGERPVVREARRAGYAVTEGELQPGAWGVAAPIFARGRPAQASIGVVTIGTQDEPAIAPRVVAAAGEIARLL</sequence>
<dbReference type="SUPFAM" id="SSF46785">
    <property type="entry name" value="Winged helix' DNA-binding domain"/>
    <property type="match status" value="1"/>
</dbReference>
<keyword evidence="3" id="KW-0804">Transcription</keyword>
<reference evidence="7 8" key="1">
    <citation type="journal article" date="2019" name="Int. J. Syst. Evol. Microbiol.">
        <title>The Global Catalogue of Microorganisms (GCM) 10K type strain sequencing project: providing services to taxonomists for standard genome sequencing and annotation.</title>
        <authorList>
            <consortium name="The Broad Institute Genomics Platform"/>
            <consortium name="The Broad Institute Genome Sequencing Center for Infectious Disease"/>
            <person name="Wu L."/>
            <person name="Ma J."/>
        </authorList>
    </citation>
    <scope>NUCLEOTIDE SEQUENCE [LARGE SCALE GENOMIC DNA]</scope>
    <source>
        <strain evidence="7 8">JCM 3146</strain>
    </source>
</reference>
<evidence type="ECO:0000256" key="4">
    <source>
        <dbReference type="SAM" id="MobiDB-lite"/>
    </source>
</evidence>
<dbReference type="InterPro" id="IPR036390">
    <property type="entry name" value="WH_DNA-bd_sf"/>
</dbReference>
<comment type="caution">
    <text evidence="7">The sequence shown here is derived from an EMBL/GenBank/DDBJ whole genome shotgun (WGS) entry which is preliminary data.</text>
</comment>
<evidence type="ECO:0000256" key="2">
    <source>
        <dbReference type="ARBA" id="ARBA00023125"/>
    </source>
</evidence>
<dbReference type="SMART" id="SM00346">
    <property type="entry name" value="HTH_ICLR"/>
    <property type="match status" value="1"/>
</dbReference>
<organism evidence="7 8">
    <name type="scientific">Actinoallomurus spadix</name>
    <dbReference type="NCBI Taxonomy" id="79912"/>
    <lineage>
        <taxon>Bacteria</taxon>
        <taxon>Bacillati</taxon>
        <taxon>Actinomycetota</taxon>
        <taxon>Actinomycetes</taxon>
        <taxon>Streptosporangiales</taxon>
        <taxon>Thermomonosporaceae</taxon>
        <taxon>Actinoallomurus</taxon>
    </lineage>
</organism>
<feature type="compositionally biased region" description="Low complexity" evidence="4">
    <location>
        <begin position="30"/>
        <end position="64"/>
    </location>
</feature>
<evidence type="ECO:0000259" key="6">
    <source>
        <dbReference type="PROSITE" id="PS51078"/>
    </source>
</evidence>
<feature type="domain" description="HTH iclR-type" evidence="5">
    <location>
        <begin position="64"/>
        <end position="124"/>
    </location>
</feature>
<keyword evidence="2" id="KW-0238">DNA-binding</keyword>
<evidence type="ECO:0000256" key="3">
    <source>
        <dbReference type="ARBA" id="ARBA00023163"/>
    </source>
</evidence>
<dbReference type="EMBL" id="BAAABM010000007">
    <property type="protein sequence ID" value="GAA0320856.1"/>
    <property type="molecule type" value="Genomic_DNA"/>
</dbReference>
<evidence type="ECO:0000256" key="1">
    <source>
        <dbReference type="ARBA" id="ARBA00023015"/>
    </source>
</evidence>
<keyword evidence="1" id="KW-0805">Transcription regulation</keyword>
<dbReference type="InterPro" id="IPR029016">
    <property type="entry name" value="GAF-like_dom_sf"/>
</dbReference>
<dbReference type="InterPro" id="IPR011991">
    <property type="entry name" value="ArsR-like_HTH"/>
</dbReference>
<accession>A0ABN0VZ91</accession>
<protein>
    <submittedName>
        <fullName evidence="7">Helix-turn-helix domain-containing protein</fullName>
    </submittedName>
</protein>
<dbReference type="Pfam" id="PF09339">
    <property type="entry name" value="HTH_IclR"/>
    <property type="match status" value="1"/>
</dbReference>
<evidence type="ECO:0000259" key="5">
    <source>
        <dbReference type="PROSITE" id="PS51077"/>
    </source>
</evidence>
<dbReference type="InterPro" id="IPR050707">
    <property type="entry name" value="HTH_MetabolicPath_Reg"/>
</dbReference>
<dbReference type="PANTHER" id="PTHR30136">
    <property type="entry name" value="HELIX-TURN-HELIX TRANSCRIPTIONAL REGULATOR, ICLR FAMILY"/>
    <property type="match status" value="1"/>
</dbReference>
<keyword evidence="8" id="KW-1185">Reference proteome</keyword>
<feature type="domain" description="IclR-ED" evidence="6">
    <location>
        <begin position="125"/>
        <end position="280"/>
    </location>
</feature>
<dbReference type="InterPro" id="IPR005471">
    <property type="entry name" value="Tscrpt_reg_IclR_N"/>
</dbReference>
<evidence type="ECO:0000313" key="7">
    <source>
        <dbReference type="EMBL" id="GAA0320856.1"/>
    </source>
</evidence>
<dbReference type="PROSITE" id="PS51078">
    <property type="entry name" value="ICLR_ED"/>
    <property type="match status" value="1"/>
</dbReference>
<dbReference type="InterPro" id="IPR036388">
    <property type="entry name" value="WH-like_DNA-bd_sf"/>
</dbReference>
<feature type="compositionally biased region" description="Low complexity" evidence="4">
    <location>
        <begin position="14"/>
        <end position="23"/>
    </location>
</feature>
<dbReference type="Proteomes" id="UP001501822">
    <property type="component" value="Unassembled WGS sequence"/>
</dbReference>
<dbReference type="Gene3D" id="3.30.450.40">
    <property type="match status" value="2"/>
</dbReference>
<dbReference type="Gene3D" id="1.10.10.10">
    <property type="entry name" value="Winged helix-like DNA-binding domain superfamily/Winged helix DNA-binding domain"/>
    <property type="match status" value="1"/>
</dbReference>
<dbReference type="SUPFAM" id="SSF55781">
    <property type="entry name" value="GAF domain-like"/>
    <property type="match status" value="1"/>
</dbReference>
<dbReference type="PROSITE" id="PS51077">
    <property type="entry name" value="HTH_ICLR"/>
    <property type="match status" value="1"/>
</dbReference>
<feature type="region of interest" description="Disordered" evidence="4">
    <location>
        <begin position="1"/>
        <end position="65"/>
    </location>
</feature>